<dbReference type="Gene3D" id="3.40.50.10330">
    <property type="entry name" value="Probable inorganic polyphosphate/atp-NAD kinase, domain 1"/>
    <property type="match status" value="1"/>
</dbReference>
<protein>
    <recommendedName>
        <fullName evidence="1">DAGKc domain-containing protein</fullName>
    </recommendedName>
</protein>
<dbReference type="InterPro" id="IPR001206">
    <property type="entry name" value="Diacylglycerol_kinase_cat_dom"/>
</dbReference>
<sequence>MAKVIKTLREHWKKSTFAAILGYYGLDYAYDRHKTFLMMREYSKQALAHGRRQLPNGAKNKHITLLLNPTAGGRKSKGKLEKYAEPLLHLSGFLVNIVKTERIDEARDLAGIIERTNVIAVAGGDGTVFETITGLLRREDADEAVLRYPVGVIPVGLQNQFGKSLLKSFSGDPEPKFIAEAAMAIVNHRMRPADVMEIKIADTESQDESGEAKAPRKPFYSLVGINMGQYREAKKIKDEMPTFFGQFFTTFWSLLRVQPQIVKAQLNYIPSCSGCTKCKKEEEEKLEQARIKAAENKQIEEKKYSQPSIWSRLTSIFSRPVLADADLLVENPDCGVEKSICLESSELNVVVEGGGKLKVEIGGRLQRTDFMIEGLRRLRGESPNHKITLECKEVEICPIEGAGPEFFSVDNEEFEVKRVKLKALKDRVYFFVP</sequence>
<evidence type="ECO:0000313" key="2">
    <source>
        <dbReference type="EMBL" id="CAL8113166.1"/>
    </source>
</evidence>
<keyword evidence="3" id="KW-1185">Reference proteome</keyword>
<dbReference type="Pfam" id="PF00781">
    <property type="entry name" value="DAGK_cat"/>
    <property type="match status" value="1"/>
</dbReference>
<reference evidence="2 3" key="1">
    <citation type="submission" date="2024-08" db="EMBL/GenBank/DDBJ databases">
        <authorList>
            <person name="Cucini C."/>
            <person name="Frati F."/>
        </authorList>
    </citation>
    <scope>NUCLEOTIDE SEQUENCE [LARGE SCALE GENOMIC DNA]</scope>
</reference>
<feature type="domain" description="DAGKc" evidence="1">
    <location>
        <begin position="58"/>
        <end position="202"/>
    </location>
</feature>
<dbReference type="InterPro" id="IPR050187">
    <property type="entry name" value="Lipid_Phosphate_FormReg"/>
</dbReference>
<dbReference type="EMBL" id="CAXLJM020000049">
    <property type="protein sequence ID" value="CAL8113166.1"/>
    <property type="molecule type" value="Genomic_DNA"/>
</dbReference>
<comment type="caution">
    <text evidence="2">The sequence shown here is derived from an EMBL/GenBank/DDBJ whole genome shotgun (WGS) entry which is preliminary data.</text>
</comment>
<gene>
    <name evidence="2" type="ORF">ODALV1_LOCUS15932</name>
</gene>
<dbReference type="SUPFAM" id="SSF111331">
    <property type="entry name" value="NAD kinase/diacylglycerol kinase-like"/>
    <property type="match status" value="1"/>
</dbReference>
<dbReference type="InterPro" id="IPR017438">
    <property type="entry name" value="ATP-NAD_kinase_N"/>
</dbReference>
<organism evidence="2 3">
    <name type="scientific">Orchesella dallaii</name>
    <dbReference type="NCBI Taxonomy" id="48710"/>
    <lineage>
        <taxon>Eukaryota</taxon>
        <taxon>Metazoa</taxon>
        <taxon>Ecdysozoa</taxon>
        <taxon>Arthropoda</taxon>
        <taxon>Hexapoda</taxon>
        <taxon>Collembola</taxon>
        <taxon>Entomobryomorpha</taxon>
        <taxon>Entomobryoidea</taxon>
        <taxon>Orchesellidae</taxon>
        <taxon>Orchesellinae</taxon>
        <taxon>Orchesella</taxon>
    </lineage>
</organism>
<dbReference type="PANTHER" id="PTHR12358">
    <property type="entry name" value="SPHINGOSINE KINASE"/>
    <property type="match status" value="1"/>
</dbReference>
<dbReference type="Proteomes" id="UP001642540">
    <property type="component" value="Unassembled WGS sequence"/>
</dbReference>
<proteinExistence type="predicted"/>
<dbReference type="SMART" id="SM00046">
    <property type="entry name" value="DAGKc"/>
    <property type="match status" value="1"/>
</dbReference>
<evidence type="ECO:0000313" key="3">
    <source>
        <dbReference type="Proteomes" id="UP001642540"/>
    </source>
</evidence>
<evidence type="ECO:0000259" key="1">
    <source>
        <dbReference type="PROSITE" id="PS50146"/>
    </source>
</evidence>
<accession>A0ABP1QYR4</accession>
<name>A0ABP1QYR4_9HEXA</name>
<dbReference type="PROSITE" id="PS50146">
    <property type="entry name" value="DAGK"/>
    <property type="match status" value="1"/>
</dbReference>
<dbReference type="PANTHER" id="PTHR12358:SF31">
    <property type="entry name" value="ACYLGLYCEROL KINASE, MITOCHONDRIAL"/>
    <property type="match status" value="1"/>
</dbReference>
<dbReference type="InterPro" id="IPR016064">
    <property type="entry name" value="NAD/diacylglycerol_kinase_sf"/>
</dbReference>